<dbReference type="Proteomes" id="UP000266287">
    <property type="component" value="Unassembled WGS sequence"/>
</dbReference>
<dbReference type="SUPFAM" id="SSF52374">
    <property type="entry name" value="Nucleotidylyl transferase"/>
    <property type="match status" value="1"/>
</dbReference>
<dbReference type="GO" id="GO:0015940">
    <property type="term" value="P:pantothenate biosynthetic process"/>
    <property type="evidence" value="ECO:0007669"/>
    <property type="project" value="UniProtKB-UniRule"/>
</dbReference>
<evidence type="ECO:0000313" key="9">
    <source>
        <dbReference type="EMBL" id="RII00769.1"/>
    </source>
</evidence>
<comment type="pathway">
    <text evidence="1 8">Cofactor biosynthesis; (R)-pantothenate biosynthesis; (R)-pantothenate from (R)-pantoate and beta-alanine: step 1/1.</text>
</comment>
<evidence type="ECO:0000256" key="6">
    <source>
        <dbReference type="ARBA" id="ARBA00022840"/>
    </source>
</evidence>
<dbReference type="InterPro" id="IPR042176">
    <property type="entry name" value="Pantoate_ligase_C"/>
</dbReference>
<accession>A0A399FZB7</accession>
<keyword evidence="4 8" id="KW-0566">Pantothenate biosynthesis</keyword>
<dbReference type="InterPro" id="IPR004821">
    <property type="entry name" value="Cyt_trans-like"/>
</dbReference>
<dbReference type="GO" id="GO:0005524">
    <property type="term" value="F:ATP binding"/>
    <property type="evidence" value="ECO:0007669"/>
    <property type="project" value="UniProtKB-KW"/>
</dbReference>
<dbReference type="NCBIfam" id="TIGR00125">
    <property type="entry name" value="cyt_tran_rel"/>
    <property type="match status" value="1"/>
</dbReference>
<sequence>MEVIRRISRISACSRALKERGCAIGFVPTMGCLHEGHLSLIRQVKKDCDAVVISIFVNPTQFAPEGEDYKRYPRDIDKDCLLAFNAGVDFIFAPLTGEVYPDGYQTSINVEKLSFPLCGISRPGHFRGVATIVAKLFNIISPDIAYFGAKDAQQALIVKRMVADLNMEVEIKVLPTVRTADGLAVSSRNSYLTKEERKSAVVLYKSLLKARHLINSGERNSKQILKIMEEIVRKEPRVKIDYISLVDGETLRERKEISGKILIALAVWIGNTRLIDNISIEV</sequence>
<evidence type="ECO:0000313" key="10">
    <source>
        <dbReference type="Proteomes" id="UP000266287"/>
    </source>
</evidence>
<keyword evidence="3 8" id="KW-0436">Ligase</keyword>
<dbReference type="GO" id="GO:0004592">
    <property type="term" value="F:pantoate-beta-alanine ligase activity"/>
    <property type="evidence" value="ECO:0007669"/>
    <property type="project" value="UniProtKB-UniRule"/>
</dbReference>
<gene>
    <name evidence="8" type="primary">panC</name>
    <name evidence="9" type="ORF">B9J77_01780</name>
</gene>
<evidence type="ECO:0000256" key="3">
    <source>
        <dbReference type="ARBA" id="ARBA00022598"/>
    </source>
</evidence>
<dbReference type="InterPro" id="IPR014729">
    <property type="entry name" value="Rossmann-like_a/b/a_fold"/>
</dbReference>
<comment type="catalytic activity">
    <reaction evidence="7 8">
        <text>(R)-pantoate + beta-alanine + ATP = (R)-pantothenate + AMP + diphosphate + H(+)</text>
        <dbReference type="Rhea" id="RHEA:10912"/>
        <dbReference type="ChEBI" id="CHEBI:15378"/>
        <dbReference type="ChEBI" id="CHEBI:15980"/>
        <dbReference type="ChEBI" id="CHEBI:29032"/>
        <dbReference type="ChEBI" id="CHEBI:30616"/>
        <dbReference type="ChEBI" id="CHEBI:33019"/>
        <dbReference type="ChEBI" id="CHEBI:57966"/>
        <dbReference type="ChEBI" id="CHEBI:456215"/>
        <dbReference type="EC" id="6.3.2.1"/>
    </reaction>
</comment>
<comment type="caution">
    <text evidence="9">The sequence shown here is derived from an EMBL/GenBank/DDBJ whole genome shotgun (WGS) entry which is preliminary data.</text>
</comment>
<evidence type="ECO:0000256" key="2">
    <source>
        <dbReference type="ARBA" id="ARBA00009256"/>
    </source>
</evidence>
<dbReference type="UniPathway" id="UPA00028">
    <property type="reaction ID" value="UER00005"/>
</dbReference>
<dbReference type="GO" id="GO:0005829">
    <property type="term" value="C:cytosol"/>
    <property type="evidence" value="ECO:0007669"/>
    <property type="project" value="TreeGrafter"/>
</dbReference>
<evidence type="ECO:0000256" key="5">
    <source>
        <dbReference type="ARBA" id="ARBA00022741"/>
    </source>
</evidence>
<dbReference type="NCBIfam" id="TIGR00018">
    <property type="entry name" value="panC"/>
    <property type="match status" value="1"/>
</dbReference>
<protein>
    <recommendedName>
        <fullName evidence="8">Pantothenate synthetase</fullName>
        <shortName evidence="8">PS</shortName>
        <ecNumber evidence="8">6.3.2.1</ecNumber>
    </recommendedName>
    <alternativeName>
        <fullName evidence="8">Pantoate--beta-alanine ligase</fullName>
    </alternativeName>
    <alternativeName>
        <fullName evidence="8">Pantoate-activating enzyme</fullName>
    </alternativeName>
</protein>
<comment type="subunit">
    <text evidence="8">Homodimer.</text>
</comment>
<keyword evidence="5 8" id="KW-0547">Nucleotide-binding</keyword>
<organism evidence="9 10">
    <name type="scientific">candidate division NPL-UPA2 bacterium Unc8</name>
    <dbReference type="NCBI Taxonomy" id="1980939"/>
    <lineage>
        <taxon>Bacteria</taxon>
    </lineage>
</organism>
<dbReference type="CDD" id="cd00560">
    <property type="entry name" value="PanC"/>
    <property type="match status" value="1"/>
</dbReference>
<dbReference type="HAMAP" id="MF_00158">
    <property type="entry name" value="PanC"/>
    <property type="match status" value="1"/>
</dbReference>
<keyword evidence="8" id="KW-0963">Cytoplasm</keyword>
<evidence type="ECO:0000256" key="1">
    <source>
        <dbReference type="ARBA" id="ARBA00004990"/>
    </source>
</evidence>
<feature type="binding site" evidence="8">
    <location>
        <begin position="30"/>
        <end position="37"/>
    </location>
    <ligand>
        <name>ATP</name>
        <dbReference type="ChEBI" id="CHEBI:30616"/>
    </ligand>
</feature>
<comment type="similarity">
    <text evidence="2 8">Belongs to the pantothenate synthetase family.</text>
</comment>
<feature type="binding site" evidence="8">
    <location>
        <position position="61"/>
    </location>
    <ligand>
        <name>beta-alanine</name>
        <dbReference type="ChEBI" id="CHEBI:57966"/>
    </ligand>
</feature>
<feature type="binding site" evidence="8">
    <location>
        <position position="61"/>
    </location>
    <ligand>
        <name>(R)-pantoate</name>
        <dbReference type="ChEBI" id="CHEBI:15980"/>
    </ligand>
</feature>
<dbReference type="Pfam" id="PF02569">
    <property type="entry name" value="Pantoate_ligase"/>
    <property type="match status" value="1"/>
</dbReference>
<dbReference type="PANTHER" id="PTHR21299">
    <property type="entry name" value="CYTIDYLATE KINASE/PANTOATE-BETA-ALANINE LIGASE"/>
    <property type="match status" value="1"/>
</dbReference>
<feature type="active site" description="Proton donor" evidence="8">
    <location>
        <position position="37"/>
    </location>
</feature>
<comment type="subcellular location">
    <subcellularLocation>
        <location evidence="8">Cytoplasm</location>
    </subcellularLocation>
</comment>
<dbReference type="FunFam" id="3.40.50.620:FF:000013">
    <property type="entry name" value="Pantothenate synthetase"/>
    <property type="match status" value="1"/>
</dbReference>
<proteinExistence type="inferred from homology"/>
<dbReference type="PANTHER" id="PTHR21299:SF1">
    <property type="entry name" value="PANTOATE--BETA-ALANINE LIGASE"/>
    <property type="match status" value="1"/>
</dbReference>
<evidence type="ECO:0000256" key="4">
    <source>
        <dbReference type="ARBA" id="ARBA00022655"/>
    </source>
</evidence>
<comment type="miscellaneous">
    <text evidence="8">The reaction proceeds by a bi uni uni bi ping pong mechanism.</text>
</comment>
<reference evidence="9 10" key="1">
    <citation type="submission" date="2018-08" db="EMBL/GenBank/DDBJ databases">
        <title>Draft genome of candidate division NPL-UPA2 bacterium Unc8 that adapted to ultra-basic serpentinizing groundwater.</title>
        <authorList>
            <person name="Ishii S."/>
            <person name="Suzuki S."/>
            <person name="Nealson K.H."/>
        </authorList>
    </citation>
    <scope>NUCLEOTIDE SEQUENCE [LARGE SCALE GENOMIC DNA]</scope>
    <source>
        <strain evidence="9">Unc8</strain>
    </source>
</reference>
<dbReference type="AlphaFoldDB" id="A0A399FZB7"/>
<feature type="binding site" evidence="8">
    <location>
        <position position="154"/>
    </location>
    <ligand>
        <name>(R)-pantoate</name>
        <dbReference type="ChEBI" id="CHEBI:15980"/>
    </ligand>
</feature>
<comment type="function">
    <text evidence="8">Catalyzes the condensation of pantoate with beta-alanine in an ATP-dependent reaction via a pantoyl-adenylate intermediate.</text>
</comment>
<dbReference type="Gene3D" id="3.30.1300.10">
    <property type="entry name" value="Pantoate-beta-alanine ligase, C-terminal domain"/>
    <property type="match status" value="1"/>
</dbReference>
<dbReference type="EMBL" id="NDHY01000002">
    <property type="protein sequence ID" value="RII00769.1"/>
    <property type="molecule type" value="Genomic_DNA"/>
</dbReference>
<name>A0A399FZB7_UNCN2</name>
<dbReference type="Gene3D" id="3.40.50.620">
    <property type="entry name" value="HUPs"/>
    <property type="match status" value="1"/>
</dbReference>
<keyword evidence="6 8" id="KW-0067">ATP-binding</keyword>
<feature type="binding site" evidence="8">
    <location>
        <begin position="148"/>
        <end position="151"/>
    </location>
    <ligand>
        <name>ATP</name>
        <dbReference type="ChEBI" id="CHEBI:30616"/>
    </ligand>
</feature>
<evidence type="ECO:0000256" key="7">
    <source>
        <dbReference type="ARBA" id="ARBA00048258"/>
    </source>
</evidence>
<feature type="binding site" evidence="8">
    <location>
        <begin position="185"/>
        <end position="188"/>
    </location>
    <ligand>
        <name>ATP</name>
        <dbReference type="ChEBI" id="CHEBI:30616"/>
    </ligand>
</feature>
<dbReference type="FunFam" id="3.30.1300.10:FF:000001">
    <property type="entry name" value="Pantothenate synthetase"/>
    <property type="match status" value="1"/>
</dbReference>
<dbReference type="EC" id="6.3.2.1" evidence="8"/>
<evidence type="ECO:0000256" key="8">
    <source>
        <dbReference type="HAMAP-Rule" id="MF_00158"/>
    </source>
</evidence>
<dbReference type="InterPro" id="IPR003721">
    <property type="entry name" value="Pantoate_ligase"/>
</dbReference>
<feature type="binding site" evidence="8">
    <location>
        <position position="177"/>
    </location>
    <ligand>
        <name>ATP</name>
        <dbReference type="ChEBI" id="CHEBI:30616"/>
    </ligand>
</feature>